<dbReference type="EMBL" id="CP000384">
    <property type="protein sequence ID" value="ABG08783.1"/>
    <property type="molecule type" value="Genomic_DNA"/>
</dbReference>
<evidence type="ECO:0000256" key="2">
    <source>
        <dbReference type="SAM" id="Phobius"/>
    </source>
</evidence>
<organism evidence="3">
    <name type="scientific">Mycobacterium sp. (strain MCS)</name>
    <dbReference type="NCBI Taxonomy" id="164756"/>
    <lineage>
        <taxon>Bacteria</taxon>
        <taxon>Bacillati</taxon>
        <taxon>Actinomycetota</taxon>
        <taxon>Actinomycetes</taxon>
        <taxon>Mycobacteriales</taxon>
        <taxon>Mycobacteriaceae</taxon>
        <taxon>Mycobacterium</taxon>
    </lineage>
</organism>
<protein>
    <recommendedName>
        <fullName evidence="4">Intracellular septation protein A</fullName>
    </recommendedName>
</protein>
<feature type="transmembrane region" description="Helical" evidence="2">
    <location>
        <begin position="12"/>
        <end position="40"/>
    </location>
</feature>
<keyword evidence="2" id="KW-0812">Transmembrane</keyword>
<dbReference type="KEGG" id="mmc:Mmcs_2675"/>
<dbReference type="AlphaFoldDB" id="A0A5Q5BKE2"/>
<feature type="region of interest" description="Disordered" evidence="1">
    <location>
        <begin position="239"/>
        <end position="260"/>
    </location>
</feature>
<proteinExistence type="predicted"/>
<gene>
    <name evidence="3" type="ordered locus">Mmcs_2675</name>
</gene>
<evidence type="ECO:0008006" key="4">
    <source>
        <dbReference type="Google" id="ProtNLM"/>
    </source>
</evidence>
<feature type="transmembrane region" description="Helical" evidence="2">
    <location>
        <begin position="127"/>
        <end position="146"/>
    </location>
</feature>
<accession>A0A5Q5BKE2</accession>
<keyword evidence="2" id="KW-0472">Membrane</keyword>
<evidence type="ECO:0000256" key="1">
    <source>
        <dbReference type="SAM" id="MobiDB-lite"/>
    </source>
</evidence>
<feature type="transmembrane region" description="Helical" evidence="2">
    <location>
        <begin position="52"/>
        <end position="70"/>
    </location>
</feature>
<name>A0A5Q5BKE2_MYCSS</name>
<feature type="transmembrane region" description="Helical" evidence="2">
    <location>
        <begin position="76"/>
        <end position="95"/>
    </location>
</feature>
<reference evidence="3" key="1">
    <citation type="submission" date="2006-06" db="EMBL/GenBank/DDBJ databases">
        <title>Complete sequence of chromosome of Mycobacterium sp. MCS.</title>
        <authorList>
            <consortium name="US DOE Joint Genome Institute"/>
            <person name="Copeland A."/>
            <person name="Lucas S."/>
            <person name="Lapidus A."/>
            <person name="Barry K."/>
            <person name="Detter J.C."/>
            <person name="Glavina del Rio T."/>
            <person name="Hammon N."/>
            <person name="Israni S."/>
            <person name="Dalin E."/>
            <person name="Tice H."/>
            <person name="Pitluck S."/>
            <person name="Martinez M."/>
            <person name="Schmutz J."/>
            <person name="Larimer F."/>
            <person name="Land M."/>
            <person name="Hauser L."/>
            <person name="Kyrpides N."/>
            <person name="Kim E."/>
            <person name="Miller C.D."/>
            <person name="Hughes J.E."/>
            <person name="Anderson A.J."/>
            <person name="Sims R.C."/>
            <person name="Richardson P."/>
        </authorList>
    </citation>
    <scope>NUCLEOTIDE SEQUENCE [LARGE SCALE GENOMIC DNA]</scope>
    <source>
        <strain evidence="3">MCS</strain>
    </source>
</reference>
<feature type="transmembrane region" description="Helical" evidence="2">
    <location>
        <begin position="158"/>
        <end position="178"/>
    </location>
</feature>
<sequence>MGIVLGFAPWVVYWILMGNVPFVVAGVAALVVAVAALLLGPARHASGRTLDIGAVATFAVLTVLALVVSAAFAERWLAPLSFAGIFVTALVGVLVKRPFIREFAAAGQPKDIVETDLFEQITARLTWIWVGVFAAMAVSAAIPPLIRSDASILDTDTPVTFVFYWVIPFLLVAAGALASRVLPERMTAGAGDITRKTTFVAYSEAAIDELYYLAQEHVNREVGAGQEAYNVQVGGKGTPLVGDESRQSWPATYKVRERRR</sequence>
<evidence type="ECO:0000313" key="3">
    <source>
        <dbReference type="EMBL" id="ABG08783.1"/>
    </source>
</evidence>
<keyword evidence="2" id="KW-1133">Transmembrane helix</keyword>